<dbReference type="InterPro" id="IPR056599">
    <property type="entry name" value="AAA_lid_fung"/>
</dbReference>
<dbReference type="Proteomes" id="UP000247702">
    <property type="component" value="Unassembled WGS sequence"/>
</dbReference>
<dbReference type="STRING" id="94130.A0A2Z6QA34"/>
<dbReference type="PANTHER" id="PTHR46411">
    <property type="entry name" value="FAMILY ATPASE, PUTATIVE-RELATED"/>
    <property type="match status" value="1"/>
</dbReference>
<evidence type="ECO:0000313" key="3">
    <source>
        <dbReference type="Proteomes" id="UP000247702"/>
    </source>
</evidence>
<dbReference type="GO" id="GO:0005524">
    <property type="term" value="F:ATP binding"/>
    <property type="evidence" value="ECO:0007669"/>
    <property type="project" value="InterPro"/>
</dbReference>
<dbReference type="InterPro" id="IPR003593">
    <property type="entry name" value="AAA+_ATPase"/>
</dbReference>
<comment type="caution">
    <text evidence="2">The sequence shown here is derived from an EMBL/GenBank/DDBJ whole genome shotgun (WGS) entry which is preliminary data.</text>
</comment>
<name>A0A2Z6QA34_9GLOM</name>
<dbReference type="Pfam" id="PF22942">
    <property type="entry name" value="DUF7025"/>
    <property type="match status" value="1"/>
</dbReference>
<proteinExistence type="predicted"/>
<dbReference type="CDD" id="cd19481">
    <property type="entry name" value="RecA-like_protease"/>
    <property type="match status" value="1"/>
</dbReference>
<keyword evidence="3" id="KW-1185">Reference proteome</keyword>
<dbReference type="SUPFAM" id="SSF52540">
    <property type="entry name" value="P-loop containing nucleoside triphosphate hydrolases"/>
    <property type="match status" value="1"/>
</dbReference>
<protein>
    <recommendedName>
        <fullName evidence="1">AAA+ ATPase domain-containing protein</fullName>
    </recommendedName>
</protein>
<dbReference type="InterPro" id="IPR003959">
    <property type="entry name" value="ATPase_AAA_core"/>
</dbReference>
<dbReference type="InterPro" id="IPR054289">
    <property type="entry name" value="DUF7025"/>
</dbReference>
<organism evidence="2 3">
    <name type="scientific">Rhizophagus clarus</name>
    <dbReference type="NCBI Taxonomy" id="94130"/>
    <lineage>
        <taxon>Eukaryota</taxon>
        <taxon>Fungi</taxon>
        <taxon>Fungi incertae sedis</taxon>
        <taxon>Mucoromycota</taxon>
        <taxon>Glomeromycotina</taxon>
        <taxon>Glomeromycetes</taxon>
        <taxon>Glomerales</taxon>
        <taxon>Glomeraceae</taxon>
        <taxon>Rhizophagus</taxon>
    </lineage>
</organism>
<dbReference type="PANTHER" id="PTHR46411:SF3">
    <property type="entry name" value="AAA+ ATPASE DOMAIN-CONTAINING PROTEIN"/>
    <property type="match status" value="1"/>
</dbReference>
<dbReference type="Pfam" id="PF23232">
    <property type="entry name" value="AAA_lid_13"/>
    <property type="match status" value="1"/>
</dbReference>
<dbReference type="Gene3D" id="3.40.50.300">
    <property type="entry name" value="P-loop containing nucleotide triphosphate hydrolases"/>
    <property type="match status" value="1"/>
</dbReference>
<dbReference type="AlphaFoldDB" id="A0A2Z6QA34"/>
<evidence type="ECO:0000259" key="1">
    <source>
        <dbReference type="SMART" id="SM00382"/>
    </source>
</evidence>
<accession>A0A2Z6QA34</accession>
<dbReference type="EMBL" id="BEXD01000391">
    <property type="protein sequence ID" value="GBB87030.1"/>
    <property type="molecule type" value="Genomic_DNA"/>
</dbReference>
<dbReference type="InterPro" id="IPR027417">
    <property type="entry name" value="P-loop_NTPase"/>
</dbReference>
<sequence length="585" mass="66367">MDSLLFQVDNVNGNGEGPEAFRIERSDDNAVVHVCLLDPELTMTIQKHLLSENAFEPNPKIPAHELFSILPILQNAVVRSPDSKNNTSTLQNAVVKNIDSIKYIPNKFNRASKLKSLVDWIEKEYESKIHQIKKMIENNIITFSNLFYLFPKGQHIRATWYERTVGAKVIQASYFNDFFGKHMSVKAEIIDSDGVTFYRGLKTFIIDDWDGACDIDELPVAPLSDSTRDELIAKGRKFVKHAIGPHYLYYTGSLFRKYMFGTIHFKSEGRLMVDTVSFFKVNPGYNMDTKKKATRKSVKEEELFMCAPTVYGFSFASKKWGQIYVDELNDITFDDDAFDQLVMDPIKKELISSLVKSNHKGLDIISGKGGGCIFLLHGPPGVGKTLTAEAISEALHRPLHSISVGELGATAVELEKKLNEILDMANIWNAIVLIDEADIFLERRNDSDAKRNALVSIFLRLLEYHQGILFLTTNRVKCFDAAFQSRISVALKYEELDSNAREKIWRTFLDRIEGEGRSKVNIENLKERSLNGREIKTAIRLAKALAIKNNPDELITTQQLETILDVSESFKEEITGDIPNQEELH</sequence>
<dbReference type="GO" id="GO:0016887">
    <property type="term" value="F:ATP hydrolysis activity"/>
    <property type="evidence" value="ECO:0007669"/>
    <property type="project" value="InterPro"/>
</dbReference>
<reference evidence="2 3" key="1">
    <citation type="submission" date="2017-11" db="EMBL/GenBank/DDBJ databases">
        <title>The genome of Rhizophagus clarus HR1 reveals common genetic basis of auxotrophy among arbuscular mycorrhizal fungi.</title>
        <authorList>
            <person name="Kobayashi Y."/>
        </authorList>
    </citation>
    <scope>NUCLEOTIDE SEQUENCE [LARGE SCALE GENOMIC DNA]</scope>
    <source>
        <strain evidence="2 3">HR1</strain>
    </source>
</reference>
<dbReference type="SMART" id="SM00382">
    <property type="entry name" value="AAA"/>
    <property type="match status" value="1"/>
</dbReference>
<evidence type="ECO:0000313" key="2">
    <source>
        <dbReference type="EMBL" id="GBB87030.1"/>
    </source>
</evidence>
<gene>
    <name evidence="2" type="ORF">RclHR1_01350005</name>
</gene>
<dbReference type="Pfam" id="PF00004">
    <property type="entry name" value="AAA"/>
    <property type="match status" value="1"/>
</dbReference>
<feature type="domain" description="AAA+ ATPase" evidence="1">
    <location>
        <begin position="370"/>
        <end position="494"/>
    </location>
</feature>